<feature type="transmembrane region" description="Helical" evidence="1">
    <location>
        <begin position="28"/>
        <end position="54"/>
    </location>
</feature>
<evidence type="ECO:0000256" key="1">
    <source>
        <dbReference type="SAM" id="Phobius"/>
    </source>
</evidence>
<dbReference type="InParanoid" id="A0A067PVJ3"/>
<sequence>MVTFFVINYIAHAASIPTVAGATWYDTVFWTTISLFLPFAGLGKAMGLVLNYILVGKSDLEKAWACDALFVVARSSHWEPGDKPEEVYVKFPVDFRTLQDECTATIKVTRDGEGRDIKPHESLKIHGGIYLPPGYQIDYPDPYYLSEYFPFRSTINRRISLSKTQSWVKMTISVAQLVYSTTTIYRSRGSQLEKYGYAAFGLSVFPYAFMSLANFLCVGIVGEDIFLVLSDVVKANLMVLWAVKGNRTWNGQISHVPQFPLRVVGVRKKRRAMSVFWRRSWWLRLKE</sequence>
<gene>
    <name evidence="2" type="ORF">JAAARDRAFT_333077</name>
</gene>
<organism evidence="2 3">
    <name type="scientific">Jaapia argillacea MUCL 33604</name>
    <dbReference type="NCBI Taxonomy" id="933084"/>
    <lineage>
        <taxon>Eukaryota</taxon>
        <taxon>Fungi</taxon>
        <taxon>Dikarya</taxon>
        <taxon>Basidiomycota</taxon>
        <taxon>Agaricomycotina</taxon>
        <taxon>Agaricomycetes</taxon>
        <taxon>Agaricomycetidae</taxon>
        <taxon>Jaapiales</taxon>
        <taxon>Jaapiaceae</taxon>
        <taxon>Jaapia</taxon>
    </lineage>
</organism>
<protein>
    <submittedName>
        <fullName evidence="2">Uncharacterized protein</fullName>
    </submittedName>
</protein>
<evidence type="ECO:0000313" key="3">
    <source>
        <dbReference type="Proteomes" id="UP000027265"/>
    </source>
</evidence>
<keyword evidence="1" id="KW-0472">Membrane</keyword>
<dbReference type="Proteomes" id="UP000027265">
    <property type="component" value="Unassembled WGS sequence"/>
</dbReference>
<keyword evidence="1" id="KW-0812">Transmembrane</keyword>
<feature type="transmembrane region" description="Helical" evidence="1">
    <location>
        <begin position="195"/>
        <end position="213"/>
    </location>
</feature>
<accession>A0A067PVJ3</accession>
<keyword evidence="3" id="KW-1185">Reference proteome</keyword>
<reference evidence="3" key="1">
    <citation type="journal article" date="2014" name="Proc. Natl. Acad. Sci. U.S.A.">
        <title>Extensive sampling of basidiomycete genomes demonstrates inadequacy of the white-rot/brown-rot paradigm for wood decay fungi.</title>
        <authorList>
            <person name="Riley R."/>
            <person name="Salamov A.A."/>
            <person name="Brown D.W."/>
            <person name="Nagy L.G."/>
            <person name="Floudas D."/>
            <person name="Held B.W."/>
            <person name="Levasseur A."/>
            <person name="Lombard V."/>
            <person name="Morin E."/>
            <person name="Otillar R."/>
            <person name="Lindquist E.A."/>
            <person name="Sun H."/>
            <person name="LaButti K.M."/>
            <person name="Schmutz J."/>
            <person name="Jabbour D."/>
            <person name="Luo H."/>
            <person name="Baker S.E."/>
            <person name="Pisabarro A.G."/>
            <person name="Walton J.D."/>
            <person name="Blanchette R.A."/>
            <person name="Henrissat B."/>
            <person name="Martin F."/>
            <person name="Cullen D."/>
            <person name="Hibbett D.S."/>
            <person name="Grigoriev I.V."/>
        </authorList>
    </citation>
    <scope>NUCLEOTIDE SEQUENCE [LARGE SCALE GENOMIC DNA]</scope>
    <source>
        <strain evidence="3">MUCL 33604</strain>
    </source>
</reference>
<proteinExistence type="predicted"/>
<evidence type="ECO:0000313" key="2">
    <source>
        <dbReference type="EMBL" id="KDQ55302.1"/>
    </source>
</evidence>
<keyword evidence="1" id="KW-1133">Transmembrane helix</keyword>
<dbReference type="EMBL" id="KL197725">
    <property type="protein sequence ID" value="KDQ55302.1"/>
    <property type="molecule type" value="Genomic_DNA"/>
</dbReference>
<name>A0A067PVJ3_9AGAM</name>
<dbReference type="HOGENOM" id="CLU_969981_0_0_1"/>
<dbReference type="AlphaFoldDB" id="A0A067PVJ3"/>
<dbReference type="OrthoDB" id="3253026at2759"/>